<dbReference type="PROSITE" id="PS00018">
    <property type="entry name" value="EF_HAND_1"/>
    <property type="match status" value="2"/>
</dbReference>
<dbReference type="AlphaFoldDB" id="A0AB36TDX6"/>
<reference evidence="2 3" key="1">
    <citation type="submission" date="2017-09" db="EMBL/GenBank/DDBJ databases">
        <title>Evaluation of Pacific Biosciences Sequencing Technology to Finishing C. thermocellum Genome Sequences.</title>
        <authorList>
            <person name="Brown S."/>
        </authorList>
    </citation>
    <scope>NUCLEOTIDE SEQUENCE [LARGE SCALE GENOMIC DNA]</scope>
    <source>
        <strain evidence="2 3">AD2</strain>
    </source>
</reference>
<dbReference type="Gene3D" id="2.130.10.10">
    <property type="entry name" value="YVTN repeat-like/Quinoprotein amine dehydrogenase"/>
    <property type="match status" value="1"/>
</dbReference>
<dbReference type="InterPro" id="IPR036439">
    <property type="entry name" value="Dockerin_dom_sf"/>
</dbReference>
<dbReference type="RefSeq" id="WP_003518346.1">
    <property type="nucleotide sequence ID" value="NZ_CP013828.1"/>
</dbReference>
<dbReference type="EMBL" id="PDBW01000001">
    <property type="protein sequence ID" value="PFH01410.1"/>
    <property type="molecule type" value="Genomic_DNA"/>
</dbReference>
<evidence type="ECO:0000313" key="2">
    <source>
        <dbReference type="EMBL" id="PFH01410.1"/>
    </source>
</evidence>
<proteinExistence type="predicted"/>
<dbReference type="GO" id="GO:0004553">
    <property type="term" value="F:hydrolase activity, hydrolyzing O-glycosyl compounds"/>
    <property type="evidence" value="ECO:0007669"/>
    <property type="project" value="InterPro"/>
</dbReference>
<organism evidence="2 3">
    <name type="scientific">Acetivibrio thermocellus AD2</name>
    <dbReference type="NCBI Taxonomy" id="1138384"/>
    <lineage>
        <taxon>Bacteria</taxon>
        <taxon>Bacillati</taxon>
        <taxon>Bacillota</taxon>
        <taxon>Clostridia</taxon>
        <taxon>Eubacteriales</taxon>
        <taxon>Oscillospiraceae</taxon>
        <taxon>Acetivibrio</taxon>
    </lineage>
</organism>
<dbReference type="PROSITE" id="PS51766">
    <property type="entry name" value="DOCKERIN"/>
    <property type="match status" value="1"/>
</dbReference>
<feature type="domain" description="Dockerin" evidence="1">
    <location>
        <begin position="251"/>
        <end position="321"/>
    </location>
</feature>
<dbReference type="InterPro" id="IPR016134">
    <property type="entry name" value="Dockerin_dom"/>
</dbReference>
<dbReference type="SUPFAM" id="SSF63829">
    <property type="entry name" value="Calcium-dependent phosphotriesterase"/>
    <property type="match status" value="1"/>
</dbReference>
<gene>
    <name evidence="2" type="ORF">M972_11142</name>
</gene>
<comment type="caution">
    <text evidence="2">The sequence shown here is derived from an EMBL/GenBank/DDBJ whole genome shotgun (WGS) entry which is preliminary data.</text>
</comment>
<dbReference type="Pfam" id="PF00404">
    <property type="entry name" value="Dockerin_1"/>
    <property type="match status" value="1"/>
</dbReference>
<dbReference type="SUPFAM" id="SSF63446">
    <property type="entry name" value="Type I dockerin domain"/>
    <property type="match status" value="1"/>
</dbReference>
<dbReference type="Proteomes" id="UP000223596">
    <property type="component" value="Unassembled WGS sequence"/>
</dbReference>
<dbReference type="Gene3D" id="1.10.1330.10">
    <property type="entry name" value="Dockerin domain"/>
    <property type="match status" value="1"/>
</dbReference>
<name>A0AB36TDX6_ACETH</name>
<sequence>MAYLDNELFVTALTDSQSLYWLPEGPNGMIAVIDTKTVELKEKIDIKIRPFNIFAGKNGYLYVTSREPQKAYFNSYSRSTKEFMDSELVNNECLSEYNPTLDRIYAIPIDIMPIDYKVLNVDNGKFVSSYSSTYYDSYPLAEKFKISPDGKYLFNSSGVVFTCNENVNEDMKFAFTLDKKFTDIAFNMEENRFYTAVGGNQIYVYNYEDFSGIDTLSSTGEILKLFYVDGKLCALSRSANGRPMFEVIQKVKIKYGDVNKDGRINSTDIMYLKGYLLRNSAFNLDEYGLMAADVDGNGSVSSLDLTYLKRYILRRISDFPANKK</sequence>
<evidence type="ECO:0000313" key="3">
    <source>
        <dbReference type="Proteomes" id="UP000223596"/>
    </source>
</evidence>
<protein>
    <submittedName>
        <fullName evidence="2">Dockerin type I repeat protein</fullName>
    </submittedName>
</protein>
<dbReference type="InterPro" id="IPR015943">
    <property type="entry name" value="WD40/YVTN_repeat-like_dom_sf"/>
</dbReference>
<dbReference type="GO" id="GO:0000272">
    <property type="term" value="P:polysaccharide catabolic process"/>
    <property type="evidence" value="ECO:0007669"/>
    <property type="project" value="InterPro"/>
</dbReference>
<dbReference type="InterPro" id="IPR002105">
    <property type="entry name" value="Dockerin_1_rpt"/>
</dbReference>
<dbReference type="CDD" id="cd14256">
    <property type="entry name" value="Dockerin_I"/>
    <property type="match status" value="1"/>
</dbReference>
<evidence type="ECO:0000259" key="1">
    <source>
        <dbReference type="PROSITE" id="PS51766"/>
    </source>
</evidence>
<dbReference type="InterPro" id="IPR018247">
    <property type="entry name" value="EF_Hand_1_Ca_BS"/>
</dbReference>
<accession>A0AB36TDX6</accession>